<feature type="region of interest" description="Disordered" evidence="1">
    <location>
        <begin position="290"/>
        <end position="465"/>
    </location>
</feature>
<dbReference type="OrthoDB" id="5404794at2759"/>
<feature type="compositionally biased region" description="Polar residues" evidence="1">
    <location>
        <begin position="290"/>
        <end position="306"/>
    </location>
</feature>
<dbReference type="SMART" id="SM00384">
    <property type="entry name" value="AT_hook"/>
    <property type="match status" value="2"/>
</dbReference>
<feature type="compositionally biased region" description="Basic and acidic residues" evidence="1">
    <location>
        <begin position="480"/>
        <end position="492"/>
    </location>
</feature>
<evidence type="ECO:0000256" key="1">
    <source>
        <dbReference type="SAM" id="MobiDB-lite"/>
    </source>
</evidence>
<feature type="compositionally biased region" description="Acidic residues" evidence="1">
    <location>
        <begin position="375"/>
        <end position="393"/>
    </location>
</feature>
<evidence type="ECO:0000313" key="3">
    <source>
        <dbReference type="Proteomes" id="UP000236621"/>
    </source>
</evidence>
<feature type="compositionally biased region" description="Polar residues" evidence="1">
    <location>
        <begin position="36"/>
        <end position="46"/>
    </location>
</feature>
<feature type="compositionally biased region" description="Polar residues" evidence="1">
    <location>
        <begin position="493"/>
        <end position="503"/>
    </location>
</feature>
<dbReference type="EMBL" id="NRSZ01000802">
    <property type="protein sequence ID" value="PNY25121.1"/>
    <property type="molecule type" value="Genomic_DNA"/>
</dbReference>
<evidence type="ECO:0008006" key="4">
    <source>
        <dbReference type="Google" id="ProtNLM"/>
    </source>
</evidence>
<protein>
    <recommendedName>
        <fullName evidence="4">AT hook domain-containing protein</fullName>
    </recommendedName>
</protein>
<feature type="compositionally biased region" description="Basic and acidic residues" evidence="1">
    <location>
        <begin position="536"/>
        <end position="547"/>
    </location>
</feature>
<comment type="caution">
    <text evidence="2">The sequence shown here is derived from an EMBL/GenBank/DDBJ whole genome shotgun (WGS) entry which is preliminary data.</text>
</comment>
<proteinExistence type="predicted"/>
<feature type="compositionally biased region" description="Polar residues" evidence="1">
    <location>
        <begin position="225"/>
        <end position="236"/>
    </location>
</feature>
<feature type="region of interest" description="Disordered" evidence="1">
    <location>
        <begin position="479"/>
        <end position="575"/>
    </location>
</feature>
<feature type="compositionally biased region" description="Basic residues" evidence="1">
    <location>
        <begin position="433"/>
        <end position="443"/>
    </location>
</feature>
<evidence type="ECO:0000313" key="2">
    <source>
        <dbReference type="EMBL" id="PNY25121.1"/>
    </source>
</evidence>
<keyword evidence="3" id="KW-1185">Reference proteome</keyword>
<feature type="compositionally biased region" description="Polar residues" evidence="1">
    <location>
        <begin position="346"/>
        <end position="366"/>
    </location>
</feature>
<dbReference type="Proteomes" id="UP000236621">
    <property type="component" value="Unassembled WGS sequence"/>
</dbReference>
<name>A0A2K3QC79_9HYPO</name>
<dbReference type="InterPro" id="IPR017956">
    <property type="entry name" value="AT_hook_DNA-bd_motif"/>
</dbReference>
<organism evidence="2 3">
    <name type="scientific">Tolypocladium capitatum</name>
    <dbReference type="NCBI Taxonomy" id="45235"/>
    <lineage>
        <taxon>Eukaryota</taxon>
        <taxon>Fungi</taxon>
        <taxon>Dikarya</taxon>
        <taxon>Ascomycota</taxon>
        <taxon>Pezizomycotina</taxon>
        <taxon>Sordariomycetes</taxon>
        <taxon>Hypocreomycetidae</taxon>
        <taxon>Hypocreales</taxon>
        <taxon>Ophiocordycipitaceae</taxon>
        <taxon>Tolypocladium</taxon>
    </lineage>
</organism>
<dbReference type="GO" id="GO:0003677">
    <property type="term" value="F:DNA binding"/>
    <property type="evidence" value="ECO:0007669"/>
    <property type="project" value="InterPro"/>
</dbReference>
<feature type="compositionally biased region" description="Basic residues" evidence="1">
    <location>
        <begin position="324"/>
        <end position="336"/>
    </location>
</feature>
<feature type="compositionally biased region" description="Basic residues" evidence="1">
    <location>
        <begin position="402"/>
        <end position="414"/>
    </location>
</feature>
<feature type="compositionally biased region" description="Low complexity" evidence="1">
    <location>
        <begin position="106"/>
        <end position="117"/>
    </location>
</feature>
<gene>
    <name evidence="2" type="ORF">TCAP_04930</name>
</gene>
<dbReference type="AlphaFoldDB" id="A0A2K3QC79"/>
<feature type="compositionally biased region" description="Basic residues" evidence="1">
    <location>
        <begin position="560"/>
        <end position="575"/>
    </location>
</feature>
<dbReference type="STRING" id="45235.A0A2K3QC79"/>
<feature type="compositionally biased region" description="Basic and acidic residues" evidence="1">
    <location>
        <begin position="310"/>
        <end position="323"/>
    </location>
</feature>
<feature type="region of interest" description="Disordered" evidence="1">
    <location>
        <begin position="1"/>
        <end position="236"/>
    </location>
</feature>
<accession>A0A2K3QC79</accession>
<sequence length="575" mass="61152">MSPVVIADSDDDDCDERGYSAPLSPNHSTPVIDAPTRSSDGASHVSTDPAFVQSIFNEQRDAANQRTQVAQGEGMMQDKSSVTSATEPFDPKDHKVPGMTSMSDITRVTTPRNDTTTSKQTAELEEVWDVPNSPERRPTWKGSKKKSDRTSKTTTTVKMTRGLRNTLEKLGYRSEDEDDEAISGHQSISTRGKKRRKLGSPGGSLRDPNDVSLIIVPRDDDKDSTGSVQGKNNTASGALVATLSVDSDSSFLVGPKPLSACQKLEYQSITPVPSSPPVGHLGLQAADVGSTGTATNINTPRRNLPSSHDVGLRTKTPENEAIRNARRTRSPRRRRYSSPDVLVHPNNGSASAGAQPPTQSCTNGTPSDGILLNGEGEEYQAEVIPEDGNEDSDFAVPEKPVRAKRQRGRPRKSAKVPDNTATCGETGNGSAAKAKKKRGRPKKSGPSAAAEQVPPGEDVPAEAGARVATTVDEAMMAGRHVGDGDVGNEKSKPATTQVANTGQGWAATGKACQITVSSDRAKEDPSSAMGPTVTGDQDRNDSKRPSRPEAGAKPAYRVGLSKRRKIAPLLKSLRK</sequence>
<reference evidence="2 3" key="1">
    <citation type="submission" date="2017-08" db="EMBL/GenBank/DDBJ databases">
        <title>Harnessing the power of phylogenomics to disentangle the directionality and signatures of interkingdom host jumping in the parasitic fungal genus Tolypocladium.</title>
        <authorList>
            <person name="Quandt C.A."/>
            <person name="Patterson W."/>
            <person name="Spatafora J.W."/>
        </authorList>
    </citation>
    <scope>NUCLEOTIDE SEQUENCE [LARGE SCALE GENOMIC DNA]</scope>
    <source>
        <strain evidence="2 3">CBS 113982</strain>
    </source>
</reference>